<dbReference type="VEuPathDB" id="FungiDB:PADG_07564"/>
<organism evidence="1 2">
    <name type="scientific">Paracoccidioides brasiliensis (strain Pb18)</name>
    <dbReference type="NCBI Taxonomy" id="502780"/>
    <lineage>
        <taxon>Eukaryota</taxon>
        <taxon>Fungi</taxon>
        <taxon>Dikarya</taxon>
        <taxon>Ascomycota</taxon>
        <taxon>Pezizomycotina</taxon>
        <taxon>Eurotiomycetes</taxon>
        <taxon>Eurotiomycetidae</taxon>
        <taxon>Onygenales</taxon>
        <taxon>Ajellomycetaceae</taxon>
        <taxon>Paracoccidioides</taxon>
    </lineage>
</organism>
<gene>
    <name evidence="1" type="ORF">PADG_07564</name>
</gene>
<sequence length="388" mass="41997">MLLPGQDFKVITVINTHGSLWIHPASRASPTVQSQSQAKQCKISPTATAIEDIHQVIGGSKSQTDVLLGMLHSHYYQLGISPAPEDAHLFCSGSFGGAAIEARQAWLVLFSPGKNASPEPWTLAGGIGMPHFVPRKLRRPYDLDDISILEAQIKKEIGAAYNSSLRKNSPSVAIDQSADSAPSITSPFDEIFVNHKGHGLLHFAAAQGNLEALKYMIETYLCDIDIPNKSLSESPLVCACRSGHFDCAMFLLEHGAKGDSTEFGEETPLHWLSSFTPDQMPFLVKGLLGAGAIIEHACRTMRKDVRMINADWEDNFGTQNTPLGRAVLMRSLPAVKVLLEFGANPLAKVGHETGITVKSPIELAAVLTLPHILEAMLIADDNAPTFTM</sequence>
<dbReference type="STRING" id="502780.C1GJX8"/>
<dbReference type="HOGENOM" id="CLU_711932_0_0_1"/>
<dbReference type="InterPro" id="IPR036770">
    <property type="entry name" value="Ankyrin_rpt-contain_sf"/>
</dbReference>
<dbReference type="InterPro" id="IPR051616">
    <property type="entry name" value="Cul2-RING_E3_ligase_SR"/>
</dbReference>
<dbReference type="AlphaFoldDB" id="C1GJX8"/>
<evidence type="ECO:0000313" key="2">
    <source>
        <dbReference type="Proteomes" id="UP000001628"/>
    </source>
</evidence>
<dbReference type="Pfam" id="PF12796">
    <property type="entry name" value="Ank_2"/>
    <property type="match status" value="1"/>
</dbReference>
<dbReference type="KEGG" id="pbn:PADG_07564"/>
<dbReference type="Gene3D" id="1.25.40.20">
    <property type="entry name" value="Ankyrin repeat-containing domain"/>
    <property type="match status" value="1"/>
</dbReference>
<dbReference type="eggNOG" id="KOG0192">
    <property type="taxonomic scope" value="Eukaryota"/>
</dbReference>
<dbReference type="SMART" id="SM00248">
    <property type="entry name" value="ANK"/>
    <property type="match status" value="4"/>
</dbReference>
<dbReference type="InParanoid" id="C1GJX8"/>
<dbReference type="EMBL" id="KN275967">
    <property type="protein sequence ID" value="EEH42744.2"/>
    <property type="molecule type" value="Genomic_DNA"/>
</dbReference>
<dbReference type="SUPFAM" id="SSF48403">
    <property type="entry name" value="Ankyrin repeat"/>
    <property type="match status" value="1"/>
</dbReference>
<dbReference type="OrthoDB" id="10428609at2759"/>
<dbReference type="InterPro" id="IPR002110">
    <property type="entry name" value="Ankyrin_rpt"/>
</dbReference>
<keyword evidence="2" id="KW-1185">Reference proteome</keyword>
<evidence type="ECO:0000313" key="1">
    <source>
        <dbReference type="EMBL" id="EEH42744.2"/>
    </source>
</evidence>
<dbReference type="Proteomes" id="UP000001628">
    <property type="component" value="Unassembled WGS sequence"/>
</dbReference>
<proteinExistence type="predicted"/>
<dbReference type="PANTHER" id="PTHR46224">
    <property type="entry name" value="ANKYRIN REPEAT FAMILY PROTEIN"/>
    <property type="match status" value="1"/>
</dbReference>
<dbReference type="GeneID" id="22586036"/>
<dbReference type="RefSeq" id="XP_010762784.1">
    <property type="nucleotide sequence ID" value="XM_010764482.1"/>
</dbReference>
<dbReference type="PANTHER" id="PTHR46224:SF64">
    <property type="entry name" value="IQ MOTIF AND ANKYRIN REPEAT DOMAIN-CONTAINING PROTEIN 1"/>
    <property type="match status" value="1"/>
</dbReference>
<reference evidence="1 2" key="1">
    <citation type="journal article" date="2011" name="PLoS Genet.">
        <title>Comparative genomic analysis of human fungal pathogens causing paracoccidioidomycosis.</title>
        <authorList>
            <person name="Desjardins C.A."/>
            <person name="Champion M.D."/>
            <person name="Holder J.W."/>
            <person name="Muszewska A."/>
            <person name="Goldberg J."/>
            <person name="Bailao A.M."/>
            <person name="Brigido M.M."/>
            <person name="Ferreira M.E."/>
            <person name="Garcia A.M."/>
            <person name="Grynberg M."/>
            <person name="Gujja S."/>
            <person name="Heiman D.I."/>
            <person name="Henn M.R."/>
            <person name="Kodira C.D."/>
            <person name="Leon-Narvaez H."/>
            <person name="Longo L.V."/>
            <person name="Ma L.J."/>
            <person name="Malavazi I."/>
            <person name="Matsuo A.L."/>
            <person name="Morais F.V."/>
            <person name="Pereira M."/>
            <person name="Rodriguez-Brito S."/>
            <person name="Sakthikumar S."/>
            <person name="Salem-Izacc S.M."/>
            <person name="Sykes S.M."/>
            <person name="Teixeira M.M."/>
            <person name="Vallejo M.C."/>
            <person name="Walter M.E."/>
            <person name="Yandava C."/>
            <person name="Young S."/>
            <person name="Zeng Q."/>
            <person name="Zucker J."/>
            <person name="Felipe M.S."/>
            <person name="Goldman G.H."/>
            <person name="Haas B.J."/>
            <person name="McEwen J.G."/>
            <person name="Nino-Vega G."/>
            <person name="Puccia R."/>
            <person name="San-Blas G."/>
            <person name="Soares C.M."/>
            <person name="Birren B.W."/>
            <person name="Cuomo C.A."/>
        </authorList>
    </citation>
    <scope>NUCLEOTIDE SEQUENCE [LARGE SCALE GENOMIC DNA]</scope>
    <source>
        <strain evidence="1 2">Pb18</strain>
    </source>
</reference>
<accession>C1GJX8</accession>
<name>C1GJX8_PARBD</name>
<protein>
    <submittedName>
        <fullName evidence="1">Uncharacterized protein</fullName>
    </submittedName>
</protein>